<reference evidence="2" key="1">
    <citation type="submission" date="2020-03" db="EMBL/GenBank/DDBJ databases">
        <title>Genome of Pelagibius litoralis DSM 21314T.</title>
        <authorList>
            <person name="Wang G."/>
        </authorList>
    </citation>
    <scope>NUCLEOTIDE SEQUENCE</scope>
    <source>
        <strain evidence="2">DSM 21314</strain>
    </source>
</reference>
<dbReference type="EMBL" id="JAAQPH010000013">
    <property type="protein sequence ID" value="NIA70245.1"/>
    <property type="molecule type" value="Genomic_DNA"/>
</dbReference>
<keyword evidence="3" id="KW-1185">Reference proteome</keyword>
<feature type="domain" description="ChrR-like cupin" evidence="1">
    <location>
        <begin position="120"/>
        <end position="223"/>
    </location>
</feature>
<comment type="caution">
    <text evidence="2">The sequence shown here is derived from an EMBL/GenBank/DDBJ whole genome shotgun (WGS) entry which is preliminary data.</text>
</comment>
<evidence type="ECO:0000259" key="1">
    <source>
        <dbReference type="Pfam" id="PF12973"/>
    </source>
</evidence>
<protein>
    <submittedName>
        <fullName evidence="2">Anti-sigma factor</fullName>
    </submittedName>
</protein>
<evidence type="ECO:0000313" key="2">
    <source>
        <dbReference type="EMBL" id="NIA70245.1"/>
    </source>
</evidence>
<proteinExistence type="predicted"/>
<feature type="domain" description="ChrR-like cupin" evidence="1">
    <location>
        <begin position="12"/>
        <end position="113"/>
    </location>
</feature>
<dbReference type="Proteomes" id="UP000761264">
    <property type="component" value="Unassembled WGS sequence"/>
</dbReference>
<name>A0A967KDI4_9PROT</name>
<sequence length="228" mass="25154">MPDSLNADFSRPAAMDTAMMDWQASPSPTVWRKRLDLLDGEFSRVTSVVRYDPDSDFHSHDHPQGEEILVLEGTFSDEHGNYPAGTFLLNPQGFRHAPFSKDGCVLFVKLCQFAGEGRDHVVVHSRSADWQAAAPGVERLSLYEDAAYPEDIMLLRLAPGASLPATLINTAAAPQGLEIFVTSGRLTDGRERYGSGAWLREPSGFTSELTAQTETTLYLKRNHLSVKT</sequence>
<dbReference type="InterPro" id="IPR014710">
    <property type="entry name" value="RmlC-like_jellyroll"/>
</dbReference>
<accession>A0A967KDI4</accession>
<dbReference type="CDD" id="cd20303">
    <property type="entry name" value="cupin_ChrR_1"/>
    <property type="match status" value="1"/>
</dbReference>
<dbReference type="InterPro" id="IPR025979">
    <property type="entry name" value="ChrR-like_cupin_dom"/>
</dbReference>
<dbReference type="RefSeq" id="WP_167226667.1">
    <property type="nucleotide sequence ID" value="NZ_JAAQPH010000013.1"/>
</dbReference>
<dbReference type="InterPro" id="IPR011051">
    <property type="entry name" value="RmlC_Cupin_sf"/>
</dbReference>
<dbReference type="SUPFAM" id="SSF51182">
    <property type="entry name" value="RmlC-like cupins"/>
    <property type="match status" value="2"/>
</dbReference>
<gene>
    <name evidence="2" type="ORF">HBA54_16685</name>
</gene>
<organism evidence="2 3">
    <name type="scientific">Pelagibius litoralis</name>
    <dbReference type="NCBI Taxonomy" id="374515"/>
    <lineage>
        <taxon>Bacteria</taxon>
        <taxon>Pseudomonadati</taxon>
        <taxon>Pseudomonadota</taxon>
        <taxon>Alphaproteobacteria</taxon>
        <taxon>Rhodospirillales</taxon>
        <taxon>Rhodovibrionaceae</taxon>
        <taxon>Pelagibius</taxon>
    </lineage>
</organism>
<evidence type="ECO:0000313" key="3">
    <source>
        <dbReference type="Proteomes" id="UP000761264"/>
    </source>
</evidence>
<dbReference type="Pfam" id="PF12973">
    <property type="entry name" value="Cupin_7"/>
    <property type="match status" value="2"/>
</dbReference>
<dbReference type="Gene3D" id="2.60.120.10">
    <property type="entry name" value="Jelly Rolls"/>
    <property type="match status" value="1"/>
</dbReference>
<dbReference type="AlphaFoldDB" id="A0A967KDI4"/>